<dbReference type="SUPFAM" id="SSF103473">
    <property type="entry name" value="MFS general substrate transporter"/>
    <property type="match status" value="1"/>
</dbReference>
<feature type="transmembrane region" description="Helical" evidence="2">
    <location>
        <begin position="92"/>
        <end position="112"/>
    </location>
</feature>
<reference evidence="5" key="2">
    <citation type="submission" date="2020-10" db="UniProtKB">
        <authorList>
            <consortium name="WormBaseParasite"/>
        </authorList>
    </citation>
    <scope>IDENTIFICATION</scope>
</reference>
<evidence type="ECO:0000313" key="4">
    <source>
        <dbReference type="Proteomes" id="UP000492821"/>
    </source>
</evidence>
<dbReference type="WBParaSite" id="Pan_g20977.t1">
    <property type="protein sequence ID" value="Pan_g20977.t1"/>
    <property type="gene ID" value="Pan_g20977"/>
</dbReference>
<feature type="transmembrane region" description="Helical" evidence="2">
    <location>
        <begin position="179"/>
        <end position="199"/>
    </location>
</feature>
<dbReference type="PROSITE" id="PS50850">
    <property type="entry name" value="MFS"/>
    <property type="match status" value="1"/>
</dbReference>
<keyword evidence="2" id="KW-0472">Membrane</keyword>
<evidence type="ECO:0000259" key="3">
    <source>
        <dbReference type="PROSITE" id="PS50850"/>
    </source>
</evidence>
<feature type="transmembrane region" description="Helical" evidence="2">
    <location>
        <begin position="35"/>
        <end position="60"/>
    </location>
</feature>
<evidence type="ECO:0000256" key="1">
    <source>
        <dbReference type="ARBA" id="ARBA00004141"/>
    </source>
</evidence>
<dbReference type="PANTHER" id="PTHR45757:SF17">
    <property type="entry name" value="MAJOR FACILITATOR SUPERFAMILY (MFS) PROFILE DOMAIN-CONTAINING PROTEIN"/>
    <property type="match status" value="1"/>
</dbReference>
<feature type="transmembrane region" description="Helical" evidence="2">
    <location>
        <begin position="345"/>
        <end position="366"/>
    </location>
</feature>
<evidence type="ECO:0000313" key="5">
    <source>
        <dbReference type="WBParaSite" id="Pan_g20977.t1"/>
    </source>
</evidence>
<proteinExistence type="predicted"/>
<feature type="transmembrane region" description="Helical" evidence="2">
    <location>
        <begin position="119"/>
        <end position="139"/>
    </location>
</feature>
<dbReference type="PANTHER" id="PTHR45757">
    <property type="entry name" value="PROTEIN CBG23364-RELATED"/>
    <property type="match status" value="1"/>
</dbReference>
<protein>
    <submittedName>
        <fullName evidence="5">MFS domain-containing protein</fullName>
    </submittedName>
</protein>
<dbReference type="InterPro" id="IPR036259">
    <property type="entry name" value="MFS_trans_sf"/>
</dbReference>
<keyword evidence="4" id="KW-1185">Reference proteome</keyword>
<keyword evidence="2" id="KW-1133">Transmembrane helix</keyword>
<evidence type="ECO:0000256" key="2">
    <source>
        <dbReference type="SAM" id="Phobius"/>
    </source>
</evidence>
<feature type="transmembrane region" description="Helical" evidence="2">
    <location>
        <begin position="211"/>
        <end position="230"/>
    </location>
</feature>
<reference evidence="4" key="1">
    <citation type="journal article" date="2013" name="Genetics">
        <title>The draft genome and transcriptome of Panagrellus redivivus are shaped by the harsh demands of a free-living lifestyle.</title>
        <authorList>
            <person name="Srinivasan J."/>
            <person name="Dillman A.R."/>
            <person name="Macchietto M.G."/>
            <person name="Heikkinen L."/>
            <person name="Lakso M."/>
            <person name="Fracchia K.M."/>
            <person name="Antoshechkin I."/>
            <person name="Mortazavi A."/>
            <person name="Wong G."/>
            <person name="Sternberg P.W."/>
        </authorList>
    </citation>
    <scope>NUCLEOTIDE SEQUENCE [LARGE SCALE GENOMIC DNA]</scope>
    <source>
        <strain evidence="4">MT8872</strain>
    </source>
</reference>
<feature type="transmembrane region" description="Helical" evidence="2">
    <location>
        <begin position="274"/>
        <end position="293"/>
    </location>
</feature>
<feature type="transmembrane region" description="Helical" evidence="2">
    <location>
        <begin position="151"/>
        <end position="172"/>
    </location>
</feature>
<dbReference type="Gene3D" id="1.20.1250.20">
    <property type="entry name" value="MFS general substrate transporter like domains"/>
    <property type="match status" value="2"/>
</dbReference>
<dbReference type="GO" id="GO:0016020">
    <property type="term" value="C:membrane"/>
    <property type="evidence" value="ECO:0007669"/>
    <property type="project" value="UniProtKB-SubCell"/>
</dbReference>
<comment type="subcellular location">
    <subcellularLocation>
        <location evidence="1">Membrane</location>
        <topology evidence="1">Multi-pass membrane protein</topology>
    </subcellularLocation>
</comment>
<feature type="transmembrane region" description="Helical" evidence="2">
    <location>
        <begin position="442"/>
        <end position="462"/>
    </location>
</feature>
<sequence>MSPTKSAIESLEFVDNDNKELSSCCWGPFRNQYRYAILILGVACLTSTYSNVITINFTFICMTPALNTSDPHAFKPPEGVPLYDYSQYDKSLFQWAVGGGSAVATFPFTYAYQKYGARWVFLGSGLLSAAATAAVPLAASMGKWWLFIDRVLLGVAYSSNFAVIGHIVIRWATLTEVGIFLGLLTSFTSLSSVATNPISGVLCESSHGWPLVYYTHGVACLILFGLWGLFYSDHPESHFAVSGTEIRTIHTNKTDALKYGSKTVPYWRICKNPYVLVIWLNALADIGCIVFLSTYTPTYINKVLHYGVEHTGFIGALPAILQVVCKLITGYISDKFTYFCEHKKLIFFNTLSLFVAGVLYAVLGFIPDDKPLIAVILFIAIHGFLAANCGGFYKAATLVGQQYTAFIVSCIQFIKCLTLFLGPALVWLFVEDETSKSQWRSVFLILAVTLIGSNFVFCFVSTTEPAAFTYEKIEEVESELSLDSKASKKTLSTNASV</sequence>
<dbReference type="Proteomes" id="UP000492821">
    <property type="component" value="Unassembled WGS sequence"/>
</dbReference>
<dbReference type="InterPro" id="IPR020846">
    <property type="entry name" value="MFS_dom"/>
</dbReference>
<name>A0A7E4VHD4_PANRE</name>
<dbReference type="Pfam" id="PF07690">
    <property type="entry name" value="MFS_1"/>
    <property type="match status" value="1"/>
</dbReference>
<organism evidence="4 5">
    <name type="scientific">Panagrellus redivivus</name>
    <name type="common">Microworm</name>
    <dbReference type="NCBI Taxonomy" id="6233"/>
    <lineage>
        <taxon>Eukaryota</taxon>
        <taxon>Metazoa</taxon>
        <taxon>Ecdysozoa</taxon>
        <taxon>Nematoda</taxon>
        <taxon>Chromadorea</taxon>
        <taxon>Rhabditida</taxon>
        <taxon>Tylenchina</taxon>
        <taxon>Panagrolaimomorpha</taxon>
        <taxon>Panagrolaimoidea</taxon>
        <taxon>Panagrolaimidae</taxon>
        <taxon>Panagrellus</taxon>
    </lineage>
</organism>
<feature type="transmembrane region" description="Helical" evidence="2">
    <location>
        <begin position="313"/>
        <end position="333"/>
    </location>
</feature>
<feature type="domain" description="Major facilitator superfamily (MFS) profile" evidence="3">
    <location>
        <begin position="36"/>
        <end position="464"/>
    </location>
</feature>
<accession>A0A7E4VHD4</accession>
<dbReference type="InterPro" id="IPR011701">
    <property type="entry name" value="MFS"/>
</dbReference>
<dbReference type="GO" id="GO:0022857">
    <property type="term" value="F:transmembrane transporter activity"/>
    <property type="evidence" value="ECO:0007669"/>
    <property type="project" value="InterPro"/>
</dbReference>
<dbReference type="AlphaFoldDB" id="A0A7E4VHD4"/>
<feature type="transmembrane region" description="Helical" evidence="2">
    <location>
        <begin position="372"/>
        <end position="393"/>
    </location>
</feature>
<feature type="transmembrane region" description="Helical" evidence="2">
    <location>
        <begin position="405"/>
        <end position="430"/>
    </location>
</feature>
<keyword evidence="2" id="KW-0812">Transmembrane</keyword>